<dbReference type="HOGENOM" id="CLU_2426784_0_0_1"/>
<sequence>MMPPPHVPVNAPTELELSSNHISAHFTAETSGGSGSVQVSGDVRAPSGIARPEPCHVVEKLSALSGSKLSRLPAGRDQGGDALFDSSPSSP</sequence>
<proteinExistence type="predicted"/>
<evidence type="ECO:0000313" key="2">
    <source>
        <dbReference type="EMBL" id="GAK64291.1"/>
    </source>
</evidence>
<dbReference type="EMBL" id="DF830072">
    <property type="protein sequence ID" value="GAK64291.1"/>
    <property type="molecule type" value="Genomic_DNA"/>
</dbReference>
<dbReference type="RefSeq" id="XP_014657231.1">
    <property type="nucleotide sequence ID" value="XM_014801745.1"/>
</dbReference>
<dbReference type="GeneID" id="26303488"/>
<organism evidence="2">
    <name type="scientific">Pseudozyma antarctica</name>
    <name type="common">Yeast</name>
    <name type="synonym">Candida antarctica</name>
    <dbReference type="NCBI Taxonomy" id="84753"/>
    <lineage>
        <taxon>Eukaryota</taxon>
        <taxon>Fungi</taxon>
        <taxon>Dikarya</taxon>
        <taxon>Basidiomycota</taxon>
        <taxon>Ustilaginomycotina</taxon>
        <taxon>Ustilaginomycetes</taxon>
        <taxon>Ustilaginales</taxon>
        <taxon>Ustilaginaceae</taxon>
        <taxon>Moesziomyces</taxon>
    </lineage>
</organism>
<dbReference type="Proteomes" id="UP000053758">
    <property type="component" value="Unassembled WGS sequence"/>
</dbReference>
<accession>A0A081CC95</accession>
<dbReference type="AlphaFoldDB" id="A0A081CC95"/>
<name>A0A081CC95_PSEA2</name>
<evidence type="ECO:0000256" key="1">
    <source>
        <dbReference type="SAM" id="MobiDB-lite"/>
    </source>
</evidence>
<feature type="region of interest" description="Disordered" evidence="1">
    <location>
        <begin position="66"/>
        <end position="91"/>
    </location>
</feature>
<protein>
    <submittedName>
        <fullName evidence="2">Uncharacterized protein</fullName>
    </submittedName>
</protein>
<keyword evidence="3" id="KW-1185">Reference proteome</keyword>
<gene>
    <name evidence="2" type="ORF">PAN0_005d2503</name>
</gene>
<feature type="region of interest" description="Disordered" evidence="1">
    <location>
        <begin position="26"/>
        <end position="51"/>
    </location>
</feature>
<reference evidence="2" key="1">
    <citation type="submission" date="2014-07" db="EMBL/GenBank/DDBJ databases">
        <title>Draft genome sequence of the yeast Pseudozyma antarctica JCM 10317 known as a producer of lipase B which used in a wide range of industrial applications.</title>
        <authorList>
            <person name="Morita T."/>
            <person name="Saika A."/>
            <person name="Koike H."/>
        </authorList>
    </citation>
    <scope>NUCLEOTIDE SEQUENCE</scope>
    <source>
        <strain evidence="2">JCM 10317</strain>
    </source>
</reference>
<evidence type="ECO:0000313" key="3">
    <source>
        <dbReference type="Proteomes" id="UP000053758"/>
    </source>
</evidence>